<evidence type="ECO:0000313" key="1">
    <source>
        <dbReference type="EMBL" id="MFD1188146.1"/>
    </source>
</evidence>
<comment type="caution">
    <text evidence="1">The sequence shown here is derived from an EMBL/GenBank/DDBJ whole genome shotgun (WGS) entry which is preliminary data.</text>
</comment>
<reference evidence="2" key="1">
    <citation type="journal article" date="2019" name="Int. J. Syst. Evol. Microbiol.">
        <title>The Global Catalogue of Microorganisms (GCM) 10K type strain sequencing project: providing services to taxonomists for standard genome sequencing and annotation.</title>
        <authorList>
            <consortium name="The Broad Institute Genomics Platform"/>
            <consortium name="The Broad Institute Genome Sequencing Center for Infectious Disease"/>
            <person name="Wu L."/>
            <person name="Ma J."/>
        </authorList>
    </citation>
    <scope>NUCLEOTIDE SEQUENCE [LARGE SCALE GENOMIC DNA]</scope>
    <source>
        <strain evidence="2">JCM 31319</strain>
    </source>
</reference>
<dbReference type="RefSeq" id="WP_377531194.1">
    <property type="nucleotide sequence ID" value="NZ_JBHTLD010000221.1"/>
</dbReference>
<accession>A0ABW3SVF0</accession>
<gene>
    <name evidence="1" type="ORF">ACFQ2O_18180</name>
</gene>
<evidence type="ECO:0000313" key="2">
    <source>
        <dbReference type="Proteomes" id="UP001597094"/>
    </source>
</evidence>
<organism evidence="1 2">
    <name type="scientific">Pontibacter rugosus</name>
    <dbReference type="NCBI Taxonomy" id="1745966"/>
    <lineage>
        <taxon>Bacteria</taxon>
        <taxon>Pseudomonadati</taxon>
        <taxon>Bacteroidota</taxon>
        <taxon>Cytophagia</taxon>
        <taxon>Cytophagales</taxon>
        <taxon>Hymenobacteraceae</taxon>
        <taxon>Pontibacter</taxon>
    </lineage>
</organism>
<keyword evidence="2" id="KW-1185">Reference proteome</keyword>
<dbReference type="Proteomes" id="UP001597094">
    <property type="component" value="Unassembled WGS sequence"/>
</dbReference>
<sequence length="135" mass="15418">MPLELKYSSDFYRIEEDTSRSLLQTEWLRPVQMHEMVTGGTMLYEVLSQTGATLVVADASKLTNLSTETKEWMSSKFYELLSKTQLKKLARVVPEALFSRLALESVVTRAEAIGVTKFNVCNFTDPQKALDWLFK</sequence>
<evidence type="ECO:0008006" key="3">
    <source>
        <dbReference type="Google" id="ProtNLM"/>
    </source>
</evidence>
<proteinExistence type="predicted"/>
<protein>
    <recommendedName>
        <fullName evidence="3">SpoIIAA-like protein</fullName>
    </recommendedName>
</protein>
<dbReference type="EMBL" id="JBHTLD010000221">
    <property type="protein sequence ID" value="MFD1188146.1"/>
    <property type="molecule type" value="Genomic_DNA"/>
</dbReference>
<name>A0ABW3SVF0_9BACT</name>